<gene>
    <name evidence="4" type="ORF">HYH03_019035</name>
</gene>
<dbReference type="InterPro" id="IPR000719">
    <property type="entry name" value="Prot_kinase_dom"/>
</dbReference>
<dbReference type="GO" id="GO:0004842">
    <property type="term" value="F:ubiquitin-protein transferase activity"/>
    <property type="evidence" value="ECO:0007669"/>
    <property type="project" value="InterPro"/>
</dbReference>
<dbReference type="SUPFAM" id="SSF159034">
    <property type="entry name" value="Mib/herc2 domain-like"/>
    <property type="match status" value="2"/>
</dbReference>
<feature type="binding site" evidence="1">
    <location>
        <position position="52"/>
    </location>
    <ligand>
        <name>ATP</name>
        <dbReference type="ChEBI" id="CHEBI:30616"/>
    </ligand>
</feature>
<dbReference type="InterPro" id="IPR017441">
    <property type="entry name" value="Protein_kinase_ATP_BS"/>
</dbReference>
<accession>A0A835XE53</accession>
<keyword evidence="1" id="KW-0067">ATP-binding</keyword>
<evidence type="ECO:0000256" key="2">
    <source>
        <dbReference type="SAM" id="MobiDB-lite"/>
    </source>
</evidence>
<dbReference type="Proteomes" id="UP000612055">
    <property type="component" value="Unassembled WGS sequence"/>
</dbReference>
<evidence type="ECO:0000313" key="4">
    <source>
        <dbReference type="EMBL" id="KAG2482011.1"/>
    </source>
</evidence>
<dbReference type="GO" id="GO:0046872">
    <property type="term" value="F:metal ion binding"/>
    <property type="evidence" value="ECO:0007669"/>
    <property type="project" value="InterPro"/>
</dbReference>
<dbReference type="Gene3D" id="3.30.200.20">
    <property type="entry name" value="Phosphorylase Kinase, domain 1"/>
    <property type="match status" value="1"/>
</dbReference>
<evidence type="ECO:0000256" key="1">
    <source>
        <dbReference type="PROSITE-ProRule" id="PRU10141"/>
    </source>
</evidence>
<sequence length="880" mass="92775">MDGKQPGEAGLAPHQAVSIDPGDLEIGHTQIGSGGFGRVMLGKHRGVAVAVKLLPLAGSAADKARLENEVKILARVSATCAYACRLYGVCTKDSNLAIVMKLYKGNLRAHIENQPDGRVPAERAVILAQDLLRGLAELHGNLIVVADLKPDNVLISDVDMPLFCDFCISKAVTTTIGRYLVTRAEGTPNYMSPEQFATDEDSPEFLTPASDMWGFAATMLHVLSGAPPWGGKPPHVIIMKVGMQKQAPQLPPGLPPPLEALLVDCFKPRPEDRPTAVDALRRVGAMIESGQHLSSGGAHPASPPPAPVPAPAPSTPPVSSSSDHRAPSHDKSRLPKPSSPLPTPQHGDKRVPPPKVLSYVQLSPSYEAFGDAKDGPLGPGKYGIVLYDVGSPEDNPRQLLVLALTEELVPRARWWYARGALQAVPEAAVPEALRLRPWRSADGRRGVPVCPGNARMGMLVQRGCHWRNDTDRNGLDGELGVLVGSIEEGMVWRVHWANGSRANYCTGKYSLFELAHVQVHERAGSPVFDGDGSLPGAAVMRGWGWCRGGEDGAPFAVGSLEPCDKEGCVNVRWEGQGTSNCDAHARHISYDLSHAVRPGEPVTVFTARKGLKVVRGPAWNACDVDGGGKVDGGSGGSGVGELLEPAWVTGDKTGIVWRVRWGSSRQEPCHRVCADGGRSELQHPQYGTDGVLQLGTPVRLASGGAGARGAAGGPLCAVRGDWSRSLGVVVGAEAGSRAKSKVTVMALRDQRTWAYDRSALEPLPGHLAKQLTLGVVLNRDGRAAFPGLRGGPGGDTGRDSGDVFYCGARMGQCRCGSCDGVCGPDAGCPCHACLELTGLRVGPRRAGAAGGPPALQPLHVNALLKAERAAARQMAAEGVK</sequence>
<dbReference type="EMBL" id="JAEHOE010000297">
    <property type="protein sequence ID" value="KAG2482011.1"/>
    <property type="molecule type" value="Genomic_DNA"/>
</dbReference>
<dbReference type="GO" id="GO:0005524">
    <property type="term" value="F:ATP binding"/>
    <property type="evidence" value="ECO:0007669"/>
    <property type="project" value="UniProtKB-UniRule"/>
</dbReference>
<protein>
    <recommendedName>
        <fullName evidence="3">Protein kinase domain-containing protein</fullName>
    </recommendedName>
</protein>
<feature type="domain" description="Protein kinase" evidence="3">
    <location>
        <begin position="25"/>
        <end position="287"/>
    </location>
</feature>
<dbReference type="Pfam" id="PF00069">
    <property type="entry name" value="Pkinase"/>
    <property type="match status" value="1"/>
</dbReference>
<dbReference type="CDD" id="cd14014">
    <property type="entry name" value="STKc_PknB_like"/>
    <property type="match status" value="1"/>
</dbReference>
<feature type="compositionally biased region" description="Pro residues" evidence="2">
    <location>
        <begin position="301"/>
        <end position="316"/>
    </location>
</feature>
<feature type="compositionally biased region" description="Basic and acidic residues" evidence="2">
    <location>
        <begin position="322"/>
        <end position="333"/>
    </location>
</feature>
<keyword evidence="1" id="KW-0547">Nucleotide-binding</keyword>
<feature type="region of interest" description="Disordered" evidence="2">
    <location>
        <begin position="291"/>
        <end position="355"/>
    </location>
</feature>
<dbReference type="InterPro" id="IPR051681">
    <property type="entry name" value="Ser/Thr_Kinases-Pseudokinases"/>
</dbReference>
<keyword evidence="5" id="KW-1185">Reference proteome</keyword>
<dbReference type="PANTHER" id="PTHR44329">
    <property type="entry name" value="SERINE/THREONINE-PROTEIN KINASE TNNI3K-RELATED"/>
    <property type="match status" value="1"/>
</dbReference>
<dbReference type="InterPro" id="IPR037252">
    <property type="entry name" value="Mib_Herc2_sf"/>
</dbReference>
<organism evidence="4 5">
    <name type="scientific">Edaphochlamys debaryana</name>
    <dbReference type="NCBI Taxonomy" id="47281"/>
    <lineage>
        <taxon>Eukaryota</taxon>
        <taxon>Viridiplantae</taxon>
        <taxon>Chlorophyta</taxon>
        <taxon>core chlorophytes</taxon>
        <taxon>Chlorophyceae</taxon>
        <taxon>CS clade</taxon>
        <taxon>Chlamydomonadales</taxon>
        <taxon>Chlamydomonadales incertae sedis</taxon>
        <taxon>Edaphochlamys</taxon>
    </lineage>
</organism>
<evidence type="ECO:0000259" key="3">
    <source>
        <dbReference type="PROSITE" id="PS50011"/>
    </source>
</evidence>
<dbReference type="OrthoDB" id="552305at2759"/>
<dbReference type="InterPro" id="IPR011009">
    <property type="entry name" value="Kinase-like_dom_sf"/>
</dbReference>
<evidence type="ECO:0000313" key="5">
    <source>
        <dbReference type="Proteomes" id="UP000612055"/>
    </source>
</evidence>
<dbReference type="AlphaFoldDB" id="A0A835XE53"/>
<reference evidence="4" key="1">
    <citation type="journal article" date="2020" name="bioRxiv">
        <title>Comparative genomics of Chlamydomonas.</title>
        <authorList>
            <person name="Craig R.J."/>
            <person name="Hasan A.R."/>
            <person name="Ness R.W."/>
            <person name="Keightley P.D."/>
        </authorList>
    </citation>
    <scope>NUCLEOTIDE SEQUENCE</scope>
    <source>
        <strain evidence="4">CCAP 11/70</strain>
    </source>
</reference>
<dbReference type="PROSITE" id="PS00107">
    <property type="entry name" value="PROTEIN_KINASE_ATP"/>
    <property type="match status" value="1"/>
</dbReference>
<name>A0A835XE53_9CHLO</name>
<dbReference type="Gene3D" id="2.30.30.40">
    <property type="entry name" value="SH3 Domains"/>
    <property type="match status" value="2"/>
</dbReference>
<proteinExistence type="predicted"/>
<dbReference type="SUPFAM" id="SSF56112">
    <property type="entry name" value="Protein kinase-like (PK-like)"/>
    <property type="match status" value="1"/>
</dbReference>
<dbReference type="PROSITE" id="PS50011">
    <property type="entry name" value="PROTEIN_KINASE_DOM"/>
    <property type="match status" value="1"/>
</dbReference>
<dbReference type="Gene3D" id="1.10.510.10">
    <property type="entry name" value="Transferase(Phosphotransferase) domain 1"/>
    <property type="match status" value="1"/>
</dbReference>
<dbReference type="SMART" id="SM00220">
    <property type="entry name" value="S_TKc"/>
    <property type="match status" value="1"/>
</dbReference>
<dbReference type="GO" id="GO:0004674">
    <property type="term" value="F:protein serine/threonine kinase activity"/>
    <property type="evidence" value="ECO:0007669"/>
    <property type="project" value="TreeGrafter"/>
</dbReference>
<comment type="caution">
    <text evidence="4">The sequence shown here is derived from an EMBL/GenBank/DDBJ whole genome shotgun (WGS) entry which is preliminary data.</text>
</comment>